<organism evidence="1 2">
    <name type="scientific">Rubinisphaera brasiliensis (strain ATCC 49424 / DSM 5305 / JCM 21570 / IAM 15109 / NBRC 103401 / IFAM 1448)</name>
    <name type="common">Planctomyces brasiliensis</name>
    <dbReference type="NCBI Taxonomy" id="756272"/>
    <lineage>
        <taxon>Bacteria</taxon>
        <taxon>Pseudomonadati</taxon>
        <taxon>Planctomycetota</taxon>
        <taxon>Planctomycetia</taxon>
        <taxon>Planctomycetales</taxon>
        <taxon>Planctomycetaceae</taxon>
        <taxon>Rubinisphaera</taxon>
    </lineage>
</organism>
<accession>F0SQD8</accession>
<keyword evidence="2" id="KW-1185">Reference proteome</keyword>
<dbReference type="AlphaFoldDB" id="F0SQD8"/>
<dbReference type="Proteomes" id="UP000006860">
    <property type="component" value="Chromosome"/>
</dbReference>
<evidence type="ECO:0000313" key="2">
    <source>
        <dbReference type="Proteomes" id="UP000006860"/>
    </source>
</evidence>
<dbReference type="EMBL" id="CP002546">
    <property type="protein sequence ID" value="ADY62317.1"/>
    <property type="molecule type" value="Genomic_DNA"/>
</dbReference>
<dbReference type="STRING" id="756272.Plabr_4746"/>
<proteinExistence type="predicted"/>
<dbReference type="HOGENOM" id="CLU_1554131_0_0_0"/>
<dbReference type="KEGG" id="pbs:Plabr_4746"/>
<gene>
    <name evidence="1" type="ordered locus">Plabr_4746</name>
</gene>
<name>F0SQD8_RUBBR</name>
<protein>
    <submittedName>
        <fullName evidence="1">Uncharacterized protein</fullName>
    </submittedName>
</protein>
<sequence>MTVANSMEIAWKDENGTEIVKGIYFYAYFPKTVTPDIINKHSFNSSDPSVYFHIDLFTISEDAAFTEVHSGTIMVLSARFDAWPDNLRWRAFVKDTLHTLTECGALLTWCGNELSSYSPDSLNPHLGGADVYAAYSPKIGYLCRSPLLTDTYEPLSDNEMSRIYSTLFEEDL</sequence>
<reference evidence="2" key="1">
    <citation type="submission" date="2011-02" db="EMBL/GenBank/DDBJ databases">
        <title>The complete genome of Planctomyces brasiliensis DSM 5305.</title>
        <authorList>
            <person name="Lucas S."/>
            <person name="Copeland A."/>
            <person name="Lapidus A."/>
            <person name="Bruce D."/>
            <person name="Goodwin L."/>
            <person name="Pitluck S."/>
            <person name="Kyrpides N."/>
            <person name="Mavromatis K."/>
            <person name="Pagani I."/>
            <person name="Ivanova N."/>
            <person name="Ovchinnikova G."/>
            <person name="Lu M."/>
            <person name="Detter J.C."/>
            <person name="Han C."/>
            <person name="Land M."/>
            <person name="Hauser L."/>
            <person name="Markowitz V."/>
            <person name="Cheng J.-F."/>
            <person name="Hugenholtz P."/>
            <person name="Woyke T."/>
            <person name="Wu D."/>
            <person name="Tindall B."/>
            <person name="Pomrenke H.G."/>
            <person name="Brambilla E."/>
            <person name="Klenk H.-P."/>
            <person name="Eisen J.A."/>
        </authorList>
    </citation>
    <scope>NUCLEOTIDE SEQUENCE [LARGE SCALE GENOMIC DNA]</scope>
    <source>
        <strain evidence="2">ATCC 49424 / DSM 5305 / JCM 21570 / NBRC 103401 / IFAM 1448</strain>
    </source>
</reference>
<evidence type="ECO:0000313" key="1">
    <source>
        <dbReference type="EMBL" id="ADY62317.1"/>
    </source>
</evidence>